<dbReference type="InterPro" id="IPR011991">
    <property type="entry name" value="ArsR-like_HTH"/>
</dbReference>
<dbReference type="SUPFAM" id="SSF54909">
    <property type="entry name" value="Dimeric alpha+beta barrel"/>
    <property type="match status" value="1"/>
</dbReference>
<dbReference type="Proteomes" id="UP001156601">
    <property type="component" value="Unassembled WGS sequence"/>
</dbReference>
<dbReference type="GO" id="GO:0043200">
    <property type="term" value="P:response to amino acid"/>
    <property type="evidence" value="ECO:0007669"/>
    <property type="project" value="TreeGrafter"/>
</dbReference>
<evidence type="ECO:0000256" key="1">
    <source>
        <dbReference type="ARBA" id="ARBA00023015"/>
    </source>
</evidence>
<dbReference type="Pfam" id="PF13412">
    <property type="entry name" value="HTH_24"/>
    <property type="match status" value="1"/>
</dbReference>
<dbReference type="PRINTS" id="PR00033">
    <property type="entry name" value="HTHASNC"/>
</dbReference>
<dbReference type="InterPro" id="IPR036390">
    <property type="entry name" value="WH_DNA-bd_sf"/>
</dbReference>
<name>A0AA37WGW7_9ALTE</name>
<evidence type="ECO:0000256" key="3">
    <source>
        <dbReference type="ARBA" id="ARBA00023163"/>
    </source>
</evidence>
<proteinExistence type="predicted"/>
<dbReference type="Pfam" id="PF01037">
    <property type="entry name" value="AsnC_trans_reg"/>
    <property type="match status" value="1"/>
</dbReference>
<keyword evidence="3" id="KW-0804">Transcription</keyword>
<reference evidence="5" key="2">
    <citation type="submission" date="2023-01" db="EMBL/GenBank/DDBJ databases">
        <title>Draft genome sequence of Agaribacter marinus strain NBRC 110023.</title>
        <authorList>
            <person name="Sun Q."/>
            <person name="Mori K."/>
        </authorList>
    </citation>
    <scope>NUCLEOTIDE SEQUENCE</scope>
    <source>
        <strain evidence="5">NBRC 110023</strain>
    </source>
</reference>
<dbReference type="CDD" id="cd00090">
    <property type="entry name" value="HTH_ARSR"/>
    <property type="match status" value="1"/>
</dbReference>
<evidence type="ECO:0000313" key="6">
    <source>
        <dbReference type="Proteomes" id="UP001156601"/>
    </source>
</evidence>
<organism evidence="5 6">
    <name type="scientific">Agaribacter marinus</name>
    <dbReference type="NCBI Taxonomy" id="1431249"/>
    <lineage>
        <taxon>Bacteria</taxon>
        <taxon>Pseudomonadati</taxon>
        <taxon>Pseudomonadota</taxon>
        <taxon>Gammaproteobacteria</taxon>
        <taxon>Alteromonadales</taxon>
        <taxon>Alteromonadaceae</taxon>
        <taxon>Agaribacter</taxon>
    </lineage>
</organism>
<keyword evidence="2" id="KW-0238">DNA-binding</keyword>
<dbReference type="SMART" id="SM00344">
    <property type="entry name" value="HTH_ASNC"/>
    <property type="match status" value="1"/>
</dbReference>
<sequence length="164" mass="18693">MTIKVIFYKTHMKLDDTDKAILRHMQNNGRITNLELAELVNLSPTPCARRVKRLEESGIIDKTVTILKPQMLGLNLIAMVGISMDRHTHDRFITFENAVKNMPEVLECMVVTGQTADFLLKVIVRDMQHYETFLLNKLTKLEGVVGVHSSFVLRDVICRTALDV</sequence>
<keyword evidence="1" id="KW-0805">Transcription regulation</keyword>
<dbReference type="InterPro" id="IPR036388">
    <property type="entry name" value="WH-like_DNA-bd_sf"/>
</dbReference>
<dbReference type="InterPro" id="IPR019887">
    <property type="entry name" value="Tscrpt_reg_AsnC/Lrp_C"/>
</dbReference>
<dbReference type="GO" id="GO:0006355">
    <property type="term" value="P:regulation of DNA-templated transcription"/>
    <property type="evidence" value="ECO:0007669"/>
    <property type="project" value="UniProtKB-ARBA"/>
</dbReference>
<evidence type="ECO:0000256" key="2">
    <source>
        <dbReference type="ARBA" id="ARBA00023125"/>
    </source>
</evidence>
<gene>
    <name evidence="5" type="ORF">GCM10007852_02700</name>
</gene>
<dbReference type="SUPFAM" id="SSF46785">
    <property type="entry name" value="Winged helix' DNA-binding domain"/>
    <property type="match status" value="1"/>
</dbReference>
<evidence type="ECO:0000259" key="4">
    <source>
        <dbReference type="PROSITE" id="PS50956"/>
    </source>
</evidence>
<dbReference type="PANTHER" id="PTHR30154">
    <property type="entry name" value="LEUCINE-RESPONSIVE REGULATORY PROTEIN"/>
    <property type="match status" value="1"/>
</dbReference>
<dbReference type="Gene3D" id="1.10.10.10">
    <property type="entry name" value="Winged helix-like DNA-binding domain superfamily/Winged helix DNA-binding domain"/>
    <property type="match status" value="1"/>
</dbReference>
<dbReference type="EMBL" id="BSOT01000002">
    <property type="protein sequence ID" value="GLR69362.1"/>
    <property type="molecule type" value="Genomic_DNA"/>
</dbReference>
<keyword evidence="6" id="KW-1185">Reference proteome</keyword>
<reference evidence="5" key="1">
    <citation type="journal article" date="2014" name="Int. J. Syst. Evol. Microbiol.">
        <title>Complete genome sequence of Corynebacterium casei LMG S-19264T (=DSM 44701T), isolated from a smear-ripened cheese.</title>
        <authorList>
            <consortium name="US DOE Joint Genome Institute (JGI-PGF)"/>
            <person name="Walter F."/>
            <person name="Albersmeier A."/>
            <person name="Kalinowski J."/>
            <person name="Ruckert C."/>
        </authorList>
    </citation>
    <scope>NUCLEOTIDE SEQUENCE</scope>
    <source>
        <strain evidence="5">NBRC 110023</strain>
    </source>
</reference>
<dbReference type="InterPro" id="IPR011008">
    <property type="entry name" value="Dimeric_a/b-barrel"/>
</dbReference>
<dbReference type="InterPro" id="IPR000485">
    <property type="entry name" value="AsnC-type_HTH_dom"/>
</dbReference>
<evidence type="ECO:0000313" key="5">
    <source>
        <dbReference type="EMBL" id="GLR69362.1"/>
    </source>
</evidence>
<dbReference type="InterPro" id="IPR019885">
    <property type="entry name" value="Tscrpt_reg_HTH_AsnC-type_CS"/>
</dbReference>
<protein>
    <submittedName>
        <fullName evidence="5">AsnC family transcriptional regulator</fullName>
    </submittedName>
</protein>
<comment type="caution">
    <text evidence="5">The sequence shown here is derived from an EMBL/GenBank/DDBJ whole genome shotgun (WGS) entry which is preliminary data.</text>
</comment>
<dbReference type="PANTHER" id="PTHR30154:SF34">
    <property type="entry name" value="TRANSCRIPTIONAL REGULATOR AZLB"/>
    <property type="match status" value="1"/>
</dbReference>
<dbReference type="PROSITE" id="PS50956">
    <property type="entry name" value="HTH_ASNC_2"/>
    <property type="match status" value="1"/>
</dbReference>
<dbReference type="GO" id="GO:0043565">
    <property type="term" value="F:sequence-specific DNA binding"/>
    <property type="evidence" value="ECO:0007669"/>
    <property type="project" value="InterPro"/>
</dbReference>
<dbReference type="Gene3D" id="3.30.70.920">
    <property type="match status" value="1"/>
</dbReference>
<dbReference type="PROSITE" id="PS00519">
    <property type="entry name" value="HTH_ASNC_1"/>
    <property type="match status" value="1"/>
</dbReference>
<feature type="domain" description="HTH asnC-type" evidence="4">
    <location>
        <begin position="14"/>
        <end position="75"/>
    </location>
</feature>
<dbReference type="GO" id="GO:0005829">
    <property type="term" value="C:cytosol"/>
    <property type="evidence" value="ECO:0007669"/>
    <property type="project" value="TreeGrafter"/>
</dbReference>
<accession>A0AA37WGW7</accession>
<dbReference type="InterPro" id="IPR019888">
    <property type="entry name" value="Tscrpt_reg_AsnC-like"/>
</dbReference>
<dbReference type="AlphaFoldDB" id="A0AA37WGW7"/>